<dbReference type="InterPro" id="IPR054344">
    <property type="entry name" value="TY-Chap_N"/>
</dbReference>
<feature type="domain" description="TY-Chap N-terminal" evidence="1">
    <location>
        <begin position="12"/>
        <end position="132"/>
    </location>
</feature>
<name>A0A7H1BBL8_9ACTN</name>
<evidence type="ECO:0000313" key="2">
    <source>
        <dbReference type="EMBL" id="QNS06123.1"/>
    </source>
</evidence>
<evidence type="ECO:0000259" key="1">
    <source>
        <dbReference type="Pfam" id="PF22552"/>
    </source>
</evidence>
<organism evidence="2 3">
    <name type="scientific">Streptomyces xanthii</name>
    <dbReference type="NCBI Taxonomy" id="2768069"/>
    <lineage>
        <taxon>Bacteria</taxon>
        <taxon>Bacillati</taxon>
        <taxon>Actinomycetota</taxon>
        <taxon>Actinomycetes</taxon>
        <taxon>Kitasatosporales</taxon>
        <taxon>Streptomycetaceae</taxon>
        <taxon>Streptomyces</taxon>
    </lineage>
</organism>
<protein>
    <recommendedName>
        <fullName evidence="1">TY-Chap N-terminal domain-containing protein</fullName>
    </recommendedName>
</protein>
<sequence>MNDKNPHDAGNTWEKFTTGLAEELVDLPDGSVVVIRETADSGHNRFVQFVREEERTYAELVGDSYLDPAVRAGEEGARLIRAAGWRDPDADDSSRNWQFELVLATTAEYRALAGMAVTGLRDALRLPSPSALTYQIWNEKPGVGSLDLYALGLRRTE</sequence>
<dbReference type="Proteomes" id="UP000516428">
    <property type="component" value="Chromosome"/>
</dbReference>
<dbReference type="Pfam" id="PF22552">
    <property type="entry name" value="TY-Chap3"/>
    <property type="match status" value="1"/>
</dbReference>
<accession>A0A7H1BBL8</accession>
<dbReference type="EMBL" id="CP061281">
    <property type="protein sequence ID" value="QNS06123.1"/>
    <property type="molecule type" value="Genomic_DNA"/>
</dbReference>
<evidence type="ECO:0000313" key="3">
    <source>
        <dbReference type="Proteomes" id="UP000516428"/>
    </source>
</evidence>
<gene>
    <name evidence="2" type="ORF">IAG42_22800</name>
</gene>
<reference evidence="2 3" key="1">
    <citation type="submission" date="2020-09" db="EMBL/GenBank/DDBJ databases">
        <title>A novel species.</title>
        <authorList>
            <person name="Gao J."/>
        </authorList>
    </citation>
    <scope>NUCLEOTIDE SEQUENCE [LARGE SCALE GENOMIC DNA]</scope>
    <source>
        <strain evidence="2 3">CRXT-Y-14</strain>
    </source>
</reference>
<keyword evidence="3" id="KW-1185">Reference proteome</keyword>
<dbReference type="RefSeq" id="WP_188338807.1">
    <property type="nucleotide sequence ID" value="NZ_CP061281.1"/>
</dbReference>
<dbReference type="AlphaFoldDB" id="A0A7H1BBL8"/>
<dbReference type="KEGG" id="sxn:IAG42_22800"/>
<proteinExistence type="predicted"/>